<dbReference type="InterPro" id="IPR000847">
    <property type="entry name" value="LysR_HTH_N"/>
</dbReference>
<dbReference type="GO" id="GO:0032993">
    <property type="term" value="C:protein-DNA complex"/>
    <property type="evidence" value="ECO:0007669"/>
    <property type="project" value="TreeGrafter"/>
</dbReference>
<evidence type="ECO:0000313" key="7">
    <source>
        <dbReference type="Proteomes" id="UP000184212"/>
    </source>
</evidence>
<feature type="domain" description="HTH lysR-type" evidence="5">
    <location>
        <begin position="1"/>
        <end position="58"/>
    </location>
</feature>
<name>A0A1M5JTJ6_9BACT</name>
<dbReference type="AlphaFoldDB" id="A0A1M5JTJ6"/>
<evidence type="ECO:0000313" key="6">
    <source>
        <dbReference type="EMBL" id="SHG43874.1"/>
    </source>
</evidence>
<dbReference type="EMBL" id="FQWQ01000001">
    <property type="protein sequence ID" value="SHG43874.1"/>
    <property type="molecule type" value="Genomic_DNA"/>
</dbReference>
<dbReference type="GO" id="GO:0003677">
    <property type="term" value="F:DNA binding"/>
    <property type="evidence" value="ECO:0007669"/>
    <property type="project" value="UniProtKB-KW"/>
</dbReference>
<gene>
    <name evidence="6" type="ORF">SAMN04488109_0278</name>
</gene>
<evidence type="ECO:0000256" key="1">
    <source>
        <dbReference type="ARBA" id="ARBA00009437"/>
    </source>
</evidence>
<dbReference type="Gene3D" id="1.10.10.10">
    <property type="entry name" value="Winged helix-like DNA-binding domain superfamily/Winged helix DNA-binding domain"/>
    <property type="match status" value="1"/>
</dbReference>
<proteinExistence type="inferred from homology"/>
<evidence type="ECO:0000256" key="3">
    <source>
        <dbReference type="ARBA" id="ARBA00023125"/>
    </source>
</evidence>
<dbReference type="Pfam" id="PF03466">
    <property type="entry name" value="LysR_substrate"/>
    <property type="match status" value="1"/>
</dbReference>
<dbReference type="InterPro" id="IPR036388">
    <property type="entry name" value="WH-like_DNA-bd_sf"/>
</dbReference>
<dbReference type="FunFam" id="1.10.10.10:FF:000001">
    <property type="entry name" value="LysR family transcriptional regulator"/>
    <property type="match status" value="1"/>
</dbReference>
<keyword evidence="4" id="KW-0804">Transcription</keyword>
<dbReference type="PROSITE" id="PS50931">
    <property type="entry name" value="HTH_LYSR"/>
    <property type="match status" value="1"/>
</dbReference>
<dbReference type="Pfam" id="PF00126">
    <property type="entry name" value="HTH_1"/>
    <property type="match status" value="1"/>
</dbReference>
<dbReference type="PANTHER" id="PTHR30346:SF0">
    <property type="entry name" value="HCA OPERON TRANSCRIPTIONAL ACTIVATOR HCAR"/>
    <property type="match status" value="1"/>
</dbReference>
<keyword evidence="2" id="KW-0805">Transcription regulation</keyword>
<dbReference type="SUPFAM" id="SSF46785">
    <property type="entry name" value="Winged helix' DNA-binding domain"/>
    <property type="match status" value="1"/>
</dbReference>
<sequence length="297" mass="33468">MTTDQLKNFLAVAEVLNFHKASQSMYIAQPALSRQIKNLEDEVGAELFDRTKKQIKLTAAGVFFKNEVTRILKHLGQAQKTASQIHQGEAGEIAIGHVSSAMYSLLPYFLKTIKTTYPHLKIGLLETSCNMIFTKILDRELHFGIVPNEVGPGGIESAMLYKENFVVVMPKNLKISLKKNGDLKPLANADWILPAREDGQVYHDLLYRIFQKNGFTPKVVFQSPNASTNLRMVSEGLGVTIIAKSAVNGVNLNIKHFELTDIPSKVEMRFVWSKERGEELKEYIELFLKIFRAIRSS</sequence>
<dbReference type="InterPro" id="IPR036390">
    <property type="entry name" value="WH_DNA-bd_sf"/>
</dbReference>
<evidence type="ECO:0000256" key="4">
    <source>
        <dbReference type="ARBA" id="ARBA00023163"/>
    </source>
</evidence>
<dbReference type="PRINTS" id="PR00039">
    <property type="entry name" value="HTHLYSR"/>
</dbReference>
<keyword evidence="7" id="KW-1185">Reference proteome</keyword>
<evidence type="ECO:0000259" key="5">
    <source>
        <dbReference type="PROSITE" id="PS50931"/>
    </source>
</evidence>
<dbReference type="GO" id="GO:0003700">
    <property type="term" value="F:DNA-binding transcription factor activity"/>
    <property type="evidence" value="ECO:0007669"/>
    <property type="project" value="InterPro"/>
</dbReference>
<dbReference type="CDD" id="cd08414">
    <property type="entry name" value="PBP2_LTTR_aromatics_like"/>
    <property type="match status" value="1"/>
</dbReference>
<keyword evidence="3 6" id="KW-0238">DNA-binding</keyword>
<evidence type="ECO:0000256" key="2">
    <source>
        <dbReference type="ARBA" id="ARBA00023015"/>
    </source>
</evidence>
<protein>
    <submittedName>
        <fullName evidence="6">DNA-binding transcriptional regulator, LysR family</fullName>
    </submittedName>
</protein>
<dbReference type="Proteomes" id="UP000184212">
    <property type="component" value="Unassembled WGS sequence"/>
</dbReference>
<dbReference type="InterPro" id="IPR005119">
    <property type="entry name" value="LysR_subst-bd"/>
</dbReference>
<accession>A0A1M5JTJ6</accession>
<dbReference type="OrthoDB" id="9803735at2"/>
<reference evidence="6 7" key="1">
    <citation type="submission" date="2016-11" db="EMBL/GenBank/DDBJ databases">
        <authorList>
            <person name="Jaros S."/>
            <person name="Januszkiewicz K."/>
            <person name="Wedrychowicz H."/>
        </authorList>
    </citation>
    <scope>NUCLEOTIDE SEQUENCE [LARGE SCALE GENOMIC DNA]</scope>
    <source>
        <strain evidence="6 7">DSM 24574</strain>
    </source>
</reference>
<comment type="similarity">
    <text evidence="1">Belongs to the LysR transcriptional regulatory family.</text>
</comment>
<dbReference type="STRING" id="947013.SAMN04488109_0278"/>
<organism evidence="6 7">
    <name type="scientific">Chryseolinea serpens</name>
    <dbReference type="NCBI Taxonomy" id="947013"/>
    <lineage>
        <taxon>Bacteria</taxon>
        <taxon>Pseudomonadati</taxon>
        <taxon>Bacteroidota</taxon>
        <taxon>Cytophagia</taxon>
        <taxon>Cytophagales</taxon>
        <taxon>Fulvivirgaceae</taxon>
        <taxon>Chryseolinea</taxon>
    </lineage>
</organism>
<dbReference type="RefSeq" id="WP_073130230.1">
    <property type="nucleotide sequence ID" value="NZ_FQWQ01000001.1"/>
</dbReference>
<dbReference type="PANTHER" id="PTHR30346">
    <property type="entry name" value="TRANSCRIPTIONAL DUAL REGULATOR HCAR-RELATED"/>
    <property type="match status" value="1"/>
</dbReference>
<dbReference type="SUPFAM" id="SSF53850">
    <property type="entry name" value="Periplasmic binding protein-like II"/>
    <property type="match status" value="1"/>
</dbReference>
<dbReference type="Gene3D" id="3.40.190.10">
    <property type="entry name" value="Periplasmic binding protein-like II"/>
    <property type="match status" value="2"/>
</dbReference>